<sequence>MWSRYFPHLYIHQALLVTLGFTSPEASTLSKDRMNIEQHTGPRTLSSYLRQECPVLRALLVWRRSLVFVGLAGSWCVQPCVV</sequence>
<name>A0A5N6DIE0_ASPPA</name>
<dbReference type="AlphaFoldDB" id="A0A5N6DIE0"/>
<keyword evidence="1" id="KW-0732">Signal</keyword>
<keyword evidence="3" id="KW-1185">Reference proteome</keyword>
<evidence type="ECO:0000256" key="1">
    <source>
        <dbReference type="SAM" id="SignalP"/>
    </source>
</evidence>
<evidence type="ECO:0000313" key="2">
    <source>
        <dbReference type="EMBL" id="KAB8204878.1"/>
    </source>
</evidence>
<dbReference type="EMBL" id="ML734975">
    <property type="protein sequence ID" value="KAB8204878.1"/>
    <property type="molecule type" value="Genomic_DNA"/>
</dbReference>
<feature type="signal peptide" evidence="1">
    <location>
        <begin position="1"/>
        <end position="22"/>
    </location>
</feature>
<accession>A0A5N6DIE0</accession>
<proteinExistence type="predicted"/>
<gene>
    <name evidence="2" type="ORF">BDV34DRAFT_110491</name>
</gene>
<dbReference type="VEuPathDB" id="FungiDB:BDV34DRAFT_110491"/>
<evidence type="ECO:0008006" key="4">
    <source>
        <dbReference type="Google" id="ProtNLM"/>
    </source>
</evidence>
<reference evidence="2 3" key="1">
    <citation type="submission" date="2019-04" db="EMBL/GenBank/DDBJ databases">
        <title>Fungal friends and foes A comparative genomics study of 23 Aspergillus species from section Flavi.</title>
        <authorList>
            <consortium name="DOE Joint Genome Institute"/>
            <person name="Kjaerbolling I."/>
            <person name="Vesth T.C."/>
            <person name="Frisvad J.C."/>
            <person name="Nybo J.L."/>
            <person name="Theobald S."/>
            <person name="Kildgaard S."/>
            <person name="Petersen T.I."/>
            <person name="Kuo A."/>
            <person name="Sato A."/>
            <person name="Lyhne E.K."/>
            <person name="Kogle M.E."/>
            <person name="Wiebenga A."/>
            <person name="Kun R.S."/>
            <person name="Lubbers R.J."/>
            <person name="Makela M.R."/>
            <person name="Barry K."/>
            <person name="Chovatia M."/>
            <person name="Clum A."/>
            <person name="Daum C."/>
            <person name="Haridas S."/>
            <person name="He G."/>
            <person name="LaButti K."/>
            <person name="Lipzen A."/>
            <person name="Mondo S."/>
            <person name="Pangilinan J."/>
            <person name="Riley R."/>
            <person name="Salamov A."/>
            <person name="Simmons B.A."/>
            <person name="Magnuson J.K."/>
            <person name="Henrissat B."/>
            <person name="Mortensen U.H."/>
            <person name="Larsen T.O."/>
            <person name="De vries R.P."/>
            <person name="Grigoriev I.V."/>
            <person name="Machida M."/>
            <person name="Baker S.E."/>
            <person name="Andersen M.R."/>
        </authorList>
    </citation>
    <scope>NUCLEOTIDE SEQUENCE [LARGE SCALE GENOMIC DNA]</scope>
    <source>
        <strain evidence="2 3">CBS 117618</strain>
    </source>
</reference>
<feature type="chain" id="PRO_5024836227" description="Secreted protein" evidence="1">
    <location>
        <begin position="23"/>
        <end position="82"/>
    </location>
</feature>
<evidence type="ECO:0000313" key="3">
    <source>
        <dbReference type="Proteomes" id="UP000326532"/>
    </source>
</evidence>
<protein>
    <recommendedName>
        <fullName evidence="4">Secreted protein</fullName>
    </recommendedName>
</protein>
<organism evidence="2 3">
    <name type="scientific">Aspergillus parasiticus</name>
    <dbReference type="NCBI Taxonomy" id="5067"/>
    <lineage>
        <taxon>Eukaryota</taxon>
        <taxon>Fungi</taxon>
        <taxon>Dikarya</taxon>
        <taxon>Ascomycota</taxon>
        <taxon>Pezizomycotina</taxon>
        <taxon>Eurotiomycetes</taxon>
        <taxon>Eurotiomycetidae</taxon>
        <taxon>Eurotiales</taxon>
        <taxon>Aspergillaceae</taxon>
        <taxon>Aspergillus</taxon>
        <taxon>Aspergillus subgen. Circumdati</taxon>
    </lineage>
</organism>
<dbReference type="Proteomes" id="UP000326532">
    <property type="component" value="Unassembled WGS sequence"/>
</dbReference>